<evidence type="ECO:0000313" key="2">
    <source>
        <dbReference type="EMBL" id="QHN65789.1"/>
    </source>
</evidence>
<organism evidence="2 3">
    <name type="scientific">Bergeyella cardium</name>
    <dbReference type="NCBI Taxonomy" id="1585976"/>
    <lineage>
        <taxon>Bacteria</taxon>
        <taxon>Pseudomonadati</taxon>
        <taxon>Bacteroidota</taxon>
        <taxon>Flavobacteriia</taxon>
        <taxon>Flavobacteriales</taxon>
        <taxon>Weeksellaceae</taxon>
        <taxon>Bergeyella</taxon>
    </lineage>
</organism>
<dbReference type="PANTHER" id="PTHR48010">
    <property type="entry name" value="OS05G0588300 PROTEIN"/>
    <property type="match status" value="1"/>
</dbReference>
<dbReference type="InterPro" id="IPR032675">
    <property type="entry name" value="LRR_dom_sf"/>
</dbReference>
<keyword evidence="3" id="KW-1185">Reference proteome</keyword>
<evidence type="ECO:0000256" key="1">
    <source>
        <dbReference type="ARBA" id="ARBA00022729"/>
    </source>
</evidence>
<dbReference type="Pfam" id="PF18962">
    <property type="entry name" value="Por_Secre_tail"/>
    <property type="match status" value="1"/>
</dbReference>
<dbReference type="AlphaFoldDB" id="A0A6P1QVF6"/>
<dbReference type="InterPro" id="IPR050994">
    <property type="entry name" value="At_inactive_RLKs"/>
</dbReference>
<dbReference type="SUPFAM" id="SSF52047">
    <property type="entry name" value="RNI-like"/>
    <property type="match status" value="1"/>
</dbReference>
<dbReference type="NCBIfam" id="TIGR04183">
    <property type="entry name" value="Por_Secre_tail"/>
    <property type="match status" value="1"/>
</dbReference>
<dbReference type="KEGG" id="bcad:DBX24_07805"/>
<dbReference type="PANTHER" id="PTHR48010:SF58">
    <property type="entry name" value="RECEPTOR PROTEIN KINASE-LIKE PROTEIN ZAR1"/>
    <property type="match status" value="1"/>
</dbReference>
<accession>A0A6P1QVF6</accession>
<dbReference type="EMBL" id="CP029149">
    <property type="protein sequence ID" value="QHN65789.1"/>
    <property type="molecule type" value="Genomic_DNA"/>
</dbReference>
<name>A0A6P1QVF6_9FLAO</name>
<dbReference type="Proteomes" id="UP000464318">
    <property type="component" value="Chromosome"/>
</dbReference>
<evidence type="ECO:0000313" key="3">
    <source>
        <dbReference type="Proteomes" id="UP000464318"/>
    </source>
</evidence>
<dbReference type="RefSeq" id="WP_160224500.1">
    <property type="nucleotide sequence ID" value="NZ_CP029149.1"/>
</dbReference>
<reference evidence="2 3" key="1">
    <citation type="submission" date="2018-04" db="EMBL/GenBank/DDBJ databases">
        <title>Characteristic and Complete Genome Sequencing of A Novel Member of Infective Endocarditis Causative Bacteria: Bergeyella cardium QL-PH.</title>
        <authorList>
            <person name="Pan H."/>
            <person name="Sun E."/>
            <person name="Zhang Y."/>
        </authorList>
    </citation>
    <scope>NUCLEOTIDE SEQUENCE [LARGE SCALE GENOMIC DNA]</scope>
    <source>
        <strain evidence="2 3">HPQL</strain>
    </source>
</reference>
<proteinExistence type="predicted"/>
<dbReference type="Gene3D" id="3.80.10.10">
    <property type="entry name" value="Ribonuclease Inhibitor"/>
    <property type="match status" value="1"/>
</dbReference>
<gene>
    <name evidence="2" type="ORF">DBX24_07805</name>
</gene>
<sequence>MNKLFFILSLVFCLSLSAQDVPENERNILISFYNQTNGNDWADHTNWATNEPVESWHGITVEEIEGKKHITKVHLPANNLTGELALGDLPHLKILHLRKNKLTKVAINNFPKLEILQIDYNATLTEATFNSLPELLELSLNEDRLTQISVHPKELPKIQELHLRGNHFKTAFFENLEHLKWLFINKCPYLESLSISNLPALERLYVNQDFKLAGYLDLSSFSKLKAFIAAYTSLSVVNLKNGNNINAETYEDAISIYHDSKNLVKCVAVDNPDAAMKNELPYKNWKIRWVDLKPNYRADCSDYMASDEVKTKSSFKISNPVKDTLWIQGVDGLKSIEIYSSTGQLVKTILGNQGDVSSLPKGVYFLKINTPSESLTAKIIKQ</sequence>
<protein>
    <submittedName>
        <fullName evidence="2">T9SS type A sorting domain-containing protein</fullName>
    </submittedName>
</protein>
<dbReference type="InterPro" id="IPR026444">
    <property type="entry name" value="Secre_tail"/>
</dbReference>
<dbReference type="OrthoDB" id="8901262at2"/>
<keyword evidence="1" id="KW-0732">Signal</keyword>